<evidence type="ECO:0000256" key="2">
    <source>
        <dbReference type="ARBA" id="ARBA00004236"/>
    </source>
</evidence>
<evidence type="ECO:0000313" key="14">
    <source>
        <dbReference type="EMBL" id="PAA70662.1"/>
    </source>
</evidence>
<dbReference type="InterPro" id="IPR006028">
    <property type="entry name" value="GABAA/Glycine_rcpt"/>
</dbReference>
<dbReference type="Pfam" id="PF02932">
    <property type="entry name" value="Neur_chan_memb"/>
    <property type="match status" value="1"/>
</dbReference>
<dbReference type="SUPFAM" id="SSF90112">
    <property type="entry name" value="Neurotransmitter-gated ion-channel transmembrane pore"/>
    <property type="match status" value="1"/>
</dbReference>
<dbReference type="GO" id="GO:0005886">
    <property type="term" value="C:plasma membrane"/>
    <property type="evidence" value="ECO:0007669"/>
    <property type="project" value="UniProtKB-SubCell"/>
</dbReference>
<dbReference type="STRING" id="282301.A0A267FF10"/>
<keyword evidence="7 11" id="KW-1133">Transmembrane helix</keyword>
<evidence type="ECO:0000256" key="10">
    <source>
        <dbReference type="ARBA" id="ARBA00023303"/>
    </source>
</evidence>
<evidence type="ECO:0000256" key="1">
    <source>
        <dbReference type="ARBA" id="ARBA00004141"/>
    </source>
</evidence>
<dbReference type="InterPro" id="IPR006202">
    <property type="entry name" value="Neur_chan_lig-bd"/>
</dbReference>
<evidence type="ECO:0000259" key="13">
    <source>
        <dbReference type="Pfam" id="PF02932"/>
    </source>
</evidence>
<dbReference type="OrthoDB" id="407674at2759"/>
<evidence type="ECO:0000256" key="6">
    <source>
        <dbReference type="ARBA" id="ARBA00022729"/>
    </source>
</evidence>
<dbReference type="EMBL" id="NIVC01001215">
    <property type="protein sequence ID" value="PAA70662.1"/>
    <property type="molecule type" value="Genomic_DNA"/>
</dbReference>
<dbReference type="InterPro" id="IPR006201">
    <property type="entry name" value="Neur_channel"/>
</dbReference>
<keyword evidence="16" id="KW-1185">Reference proteome</keyword>
<feature type="transmembrane region" description="Helical" evidence="11">
    <location>
        <begin position="267"/>
        <end position="285"/>
    </location>
</feature>
<feature type="signal peptide" evidence="11">
    <location>
        <begin position="1"/>
        <end position="23"/>
    </location>
</feature>
<dbReference type="InterPro" id="IPR006029">
    <property type="entry name" value="Neurotrans-gated_channel_TM"/>
</dbReference>
<dbReference type="InterPro" id="IPR036719">
    <property type="entry name" value="Neuro-gated_channel_TM_sf"/>
</dbReference>
<keyword evidence="4" id="KW-1003">Cell membrane</keyword>
<dbReference type="PROSITE" id="PS00236">
    <property type="entry name" value="NEUROTR_ION_CHANNEL"/>
    <property type="match status" value="1"/>
</dbReference>
<dbReference type="GO" id="GO:0005230">
    <property type="term" value="F:extracellular ligand-gated monoatomic ion channel activity"/>
    <property type="evidence" value="ECO:0007669"/>
    <property type="project" value="InterPro"/>
</dbReference>
<dbReference type="SUPFAM" id="SSF63712">
    <property type="entry name" value="Nicotinic receptor ligand binding domain-like"/>
    <property type="match status" value="1"/>
</dbReference>
<comment type="subcellular location">
    <subcellularLocation>
        <location evidence="2">Cell membrane</location>
    </subcellularLocation>
    <subcellularLocation>
        <location evidence="1">Membrane</location>
        <topology evidence="1">Multi-pass membrane protein</topology>
    </subcellularLocation>
</comment>
<dbReference type="Proteomes" id="UP000215902">
    <property type="component" value="Unassembled WGS sequence"/>
</dbReference>
<evidence type="ECO:0008006" key="17">
    <source>
        <dbReference type="Google" id="ProtNLM"/>
    </source>
</evidence>
<dbReference type="InterPro" id="IPR018000">
    <property type="entry name" value="Neurotransmitter_ion_chnl_CS"/>
</dbReference>
<dbReference type="Gene3D" id="1.20.58.390">
    <property type="entry name" value="Neurotransmitter-gated ion-channel transmembrane domain"/>
    <property type="match status" value="1"/>
</dbReference>
<protein>
    <recommendedName>
        <fullName evidence="17">Ig-like domain-containing protein</fullName>
    </recommendedName>
</protein>
<dbReference type="GO" id="GO:0004888">
    <property type="term" value="F:transmembrane signaling receptor activity"/>
    <property type="evidence" value="ECO:0007669"/>
    <property type="project" value="InterPro"/>
</dbReference>
<evidence type="ECO:0000256" key="4">
    <source>
        <dbReference type="ARBA" id="ARBA00022475"/>
    </source>
</evidence>
<comment type="caution">
    <text evidence="15">The sequence shown here is derived from an EMBL/GenBank/DDBJ whole genome shotgun (WGS) entry which is preliminary data.</text>
</comment>
<keyword evidence="5 11" id="KW-0812">Transmembrane</keyword>
<evidence type="ECO:0000256" key="3">
    <source>
        <dbReference type="ARBA" id="ARBA00022448"/>
    </source>
</evidence>
<dbReference type="PANTHER" id="PTHR18945">
    <property type="entry name" value="NEUROTRANSMITTER GATED ION CHANNEL"/>
    <property type="match status" value="1"/>
</dbReference>
<keyword evidence="8 11" id="KW-0406">Ion transport</keyword>
<evidence type="ECO:0000256" key="9">
    <source>
        <dbReference type="ARBA" id="ARBA00023136"/>
    </source>
</evidence>
<reference evidence="15 16" key="1">
    <citation type="submission" date="2017-06" db="EMBL/GenBank/DDBJ databases">
        <title>A platform for efficient transgenesis in Macrostomum lignano, a flatworm model organism for stem cell research.</title>
        <authorList>
            <person name="Berezikov E."/>
        </authorList>
    </citation>
    <scope>NUCLEOTIDE SEQUENCE [LARGE SCALE GENOMIC DNA]</scope>
    <source>
        <strain evidence="15">DV1</strain>
        <tissue evidence="15">Whole organism</tissue>
    </source>
</reference>
<evidence type="ECO:0000259" key="12">
    <source>
        <dbReference type="Pfam" id="PF02931"/>
    </source>
</evidence>
<feature type="transmembrane region" description="Helical" evidence="11">
    <location>
        <begin position="442"/>
        <end position="461"/>
    </location>
</feature>
<dbReference type="NCBIfam" id="TIGR00860">
    <property type="entry name" value="LIC"/>
    <property type="match status" value="1"/>
</dbReference>
<dbReference type="CDD" id="cd19049">
    <property type="entry name" value="LGIC_TM_anion"/>
    <property type="match status" value="1"/>
</dbReference>
<feature type="transmembrane region" description="Helical" evidence="11">
    <location>
        <begin position="292"/>
        <end position="310"/>
    </location>
</feature>
<evidence type="ECO:0000256" key="7">
    <source>
        <dbReference type="ARBA" id="ARBA00022989"/>
    </source>
</evidence>
<gene>
    <name evidence="15" type="ORF">BOX15_Mlig000841g2</name>
    <name evidence="14" type="ORF">BOX15_Mlig000841g5</name>
</gene>
<keyword evidence="6 11" id="KW-0732">Signal</keyword>
<dbReference type="PRINTS" id="PR00253">
    <property type="entry name" value="GABAARECEPTR"/>
</dbReference>
<evidence type="ECO:0000256" key="8">
    <source>
        <dbReference type="ARBA" id="ARBA00023065"/>
    </source>
</evidence>
<keyword evidence="10 11" id="KW-0407">Ion channel</keyword>
<sequence length="474" mass="53130">MAPARLLLVLLAVLLAWVQVADCGAAPNYTNIVDRIVFHIFRGYNKHQRPVPASRQKPDGTIEEDSTDVDVNMKILSINKVDVINMEFTLDMYLRQFWKDTRLRWDHYKDFSFYNESIAIPAKKEHLWLPDLFFRNGKEGYLHKMTQPNYLIRVEPDGQILYSQKVTMKFSCQMQLQTFPMDTQTCFVNIGSYGYTTRNLLFKWKRDGLKDPVELDGSMQISEFNAPDFAESHDCTQGSATSTGSYACLKAIFKLERQLGSYLSGTYIPAILIVAVSWLNFWISIEAVPARVSLGLLTLLGILTQGMSVINNLPRVAYIKAIDIWIIASIMFVIGALIEFAVASFRARRTKMESWQQEIRNVVRSELQRLAVIRGPPPGLPCGHIGGGHGYPGFPEELEDLLAVSVEEGGVGGGVSGGGKGGAPPASPVPAPDSDIDAYSRFLFPACFLLYNCFYWLYYLVLVVKINPPKAEAK</sequence>
<dbReference type="EMBL" id="NIVC01001142">
    <property type="protein sequence ID" value="PAA71747.1"/>
    <property type="molecule type" value="Genomic_DNA"/>
</dbReference>
<evidence type="ECO:0000313" key="15">
    <source>
        <dbReference type="EMBL" id="PAA71747.1"/>
    </source>
</evidence>
<feature type="transmembrane region" description="Helical" evidence="11">
    <location>
        <begin position="322"/>
        <end position="342"/>
    </location>
</feature>
<feature type="chain" id="PRO_5011916109" description="Ig-like domain-containing protein" evidence="11">
    <location>
        <begin position="24"/>
        <end position="474"/>
    </location>
</feature>
<keyword evidence="3 11" id="KW-0813">Transport</keyword>
<organism evidence="15 16">
    <name type="scientific">Macrostomum lignano</name>
    <dbReference type="NCBI Taxonomy" id="282301"/>
    <lineage>
        <taxon>Eukaryota</taxon>
        <taxon>Metazoa</taxon>
        <taxon>Spiralia</taxon>
        <taxon>Lophotrochozoa</taxon>
        <taxon>Platyhelminthes</taxon>
        <taxon>Rhabditophora</taxon>
        <taxon>Macrostomorpha</taxon>
        <taxon>Macrostomida</taxon>
        <taxon>Macrostomidae</taxon>
        <taxon>Macrostomum</taxon>
    </lineage>
</organism>
<dbReference type="Gene3D" id="2.70.170.10">
    <property type="entry name" value="Neurotransmitter-gated ion-channel ligand-binding domain"/>
    <property type="match status" value="1"/>
</dbReference>
<feature type="domain" description="Neurotransmitter-gated ion-channel transmembrane" evidence="13">
    <location>
        <begin position="266"/>
        <end position="376"/>
    </location>
</feature>
<evidence type="ECO:0000313" key="16">
    <source>
        <dbReference type="Proteomes" id="UP000215902"/>
    </source>
</evidence>
<dbReference type="PRINTS" id="PR00252">
    <property type="entry name" value="NRIONCHANNEL"/>
</dbReference>
<comment type="similarity">
    <text evidence="11">Belongs to the ligand-gated ion channel (TC 1.A.9) family.</text>
</comment>
<feature type="domain" description="Neurotransmitter-gated ion-channel ligand-binding" evidence="12">
    <location>
        <begin position="35"/>
        <end position="258"/>
    </location>
</feature>
<dbReference type="AlphaFoldDB" id="A0A267FF10"/>
<dbReference type="CDD" id="cd18987">
    <property type="entry name" value="LGIC_ECD_anion"/>
    <property type="match status" value="1"/>
</dbReference>
<dbReference type="InterPro" id="IPR036734">
    <property type="entry name" value="Neur_chan_lig-bd_sf"/>
</dbReference>
<dbReference type="InterPro" id="IPR038050">
    <property type="entry name" value="Neuro_actylchol_rec"/>
</dbReference>
<name>A0A267FF10_9PLAT</name>
<accession>A0A267FF10</accession>
<evidence type="ECO:0000256" key="11">
    <source>
        <dbReference type="RuleBase" id="RU000687"/>
    </source>
</evidence>
<proteinExistence type="inferred from homology"/>
<evidence type="ECO:0000256" key="5">
    <source>
        <dbReference type="ARBA" id="ARBA00022692"/>
    </source>
</evidence>
<dbReference type="Pfam" id="PF02931">
    <property type="entry name" value="Neur_chan_LBD"/>
    <property type="match status" value="1"/>
</dbReference>
<keyword evidence="9 11" id="KW-0472">Membrane</keyword>